<keyword evidence="9 15" id="KW-0862">Zinc</keyword>
<keyword evidence="11" id="KW-0472">Membrane</keyword>
<dbReference type="GO" id="GO:0046872">
    <property type="term" value="F:metal ion binding"/>
    <property type="evidence" value="ECO:0007669"/>
    <property type="project" value="UniProtKB-KW"/>
</dbReference>
<evidence type="ECO:0000256" key="4">
    <source>
        <dbReference type="ARBA" id="ARBA00022475"/>
    </source>
</evidence>
<evidence type="ECO:0000313" key="20">
    <source>
        <dbReference type="Proteomes" id="UP001381693"/>
    </source>
</evidence>
<evidence type="ECO:0000256" key="13">
    <source>
        <dbReference type="ARBA" id="ARBA00023288"/>
    </source>
</evidence>
<evidence type="ECO:0000256" key="10">
    <source>
        <dbReference type="ARBA" id="ARBA00022842"/>
    </source>
</evidence>
<comment type="subcellular location">
    <subcellularLocation>
        <location evidence="1">Cell membrane</location>
        <topology evidence="1">Lipid-anchor</topology>
        <topology evidence="1">GPI-anchor</topology>
    </subcellularLocation>
</comment>
<dbReference type="SMART" id="SM00098">
    <property type="entry name" value="alkPPc"/>
    <property type="match status" value="1"/>
</dbReference>
<evidence type="ECO:0000256" key="5">
    <source>
        <dbReference type="ARBA" id="ARBA00022553"/>
    </source>
</evidence>
<dbReference type="EC" id="3.1.3.1" evidence="3 17"/>
<keyword evidence="13" id="KW-0449">Lipoprotein</keyword>
<evidence type="ECO:0000256" key="1">
    <source>
        <dbReference type="ARBA" id="ARBA00004609"/>
    </source>
</evidence>
<comment type="cofactor">
    <cofactor evidence="15">
        <name>Zn(2+)</name>
        <dbReference type="ChEBI" id="CHEBI:29105"/>
    </cofactor>
    <text evidence="15">Binds 2 Zn(2+) ions.</text>
</comment>
<feature type="binding site" evidence="15">
    <location>
        <position position="396"/>
    </location>
    <ligand>
        <name>Zn(2+)</name>
        <dbReference type="ChEBI" id="CHEBI:29105"/>
        <label>2</label>
    </ligand>
</feature>
<keyword evidence="7 15" id="KW-0479">Metal-binding</keyword>
<reference evidence="19 20" key="1">
    <citation type="submission" date="2023-11" db="EMBL/GenBank/DDBJ databases">
        <title>Halocaridina rubra genome assembly.</title>
        <authorList>
            <person name="Smith C."/>
        </authorList>
    </citation>
    <scope>NUCLEOTIDE SEQUENCE [LARGE SCALE GENOMIC DNA]</scope>
    <source>
        <strain evidence="19">EP-1</strain>
        <tissue evidence="19">Whole</tissue>
    </source>
</reference>
<dbReference type="FunFam" id="3.40.720.10:FF:000008">
    <property type="entry name" value="Alkaline phosphatase"/>
    <property type="match status" value="1"/>
</dbReference>
<name>A0AAN8WSE6_HALRR</name>
<feature type="binding site" evidence="15">
    <location>
        <position position="355"/>
    </location>
    <ligand>
        <name>Zn(2+)</name>
        <dbReference type="ChEBI" id="CHEBI:29105"/>
        <label>2</label>
    </ligand>
</feature>
<evidence type="ECO:0000256" key="3">
    <source>
        <dbReference type="ARBA" id="ARBA00012647"/>
    </source>
</evidence>
<keyword evidence="4" id="KW-1003">Cell membrane</keyword>
<feature type="binding site" evidence="15">
    <location>
        <position position="69"/>
    </location>
    <ligand>
        <name>Zn(2+)</name>
        <dbReference type="ChEBI" id="CHEBI:29105"/>
        <label>2</label>
    </ligand>
</feature>
<feature type="binding site" evidence="15">
    <location>
        <position position="397"/>
    </location>
    <ligand>
        <name>Zn(2+)</name>
        <dbReference type="ChEBI" id="CHEBI:29105"/>
        <label>2</label>
    </ligand>
</feature>
<dbReference type="PANTHER" id="PTHR11596">
    <property type="entry name" value="ALKALINE PHOSPHATASE"/>
    <property type="match status" value="1"/>
</dbReference>
<organism evidence="19 20">
    <name type="scientific">Halocaridina rubra</name>
    <name type="common">Hawaiian red shrimp</name>
    <dbReference type="NCBI Taxonomy" id="373956"/>
    <lineage>
        <taxon>Eukaryota</taxon>
        <taxon>Metazoa</taxon>
        <taxon>Ecdysozoa</taxon>
        <taxon>Arthropoda</taxon>
        <taxon>Crustacea</taxon>
        <taxon>Multicrustacea</taxon>
        <taxon>Malacostraca</taxon>
        <taxon>Eumalacostraca</taxon>
        <taxon>Eucarida</taxon>
        <taxon>Decapoda</taxon>
        <taxon>Pleocyemata</taxon>
        <taxon>Caridea</taxon>
        <taxon>Atyoidea</taxon>
        <taxon>Atyidae</taxon>
        <taxon>Halocaridina</taxon>
    </lineage>
</organism>
<feature type="signal peptide" evidence="18">
    <location>
        <begin position="1"/>
        <end position="20"/>
    </location>
</feature>
<keyword evidence="8 17" id="KW-0378">Hydrolase</keyword>
<feature type="binding site" evidence="15">
    <location>
        <position position="181"/>
    </location>
    <ligand>
        <name>Mg(2+)</name>
        <dbReference type="ChEBI" id="CHEBI:18420"/>
    </ligand>
</feature>
<evidence type="ECO:0000256" key="18">
    <source>
        <dbReference type="SAM" id="SignalP"/>
    </source>
</evidence>
<evidence type="ECO:0000256" key="15">
    <source>
        <dbReference type="PIRSR" id="PIRSR601952-2"/>
    </source>
</evidence>
<dbReference type="InterPro" id="IPR001952">
    <property type="entry name" value="Alkaline_phosphatase"/>
</dbReference>
<feature type="chain" id="PRO_5043015645" description="Alkaline phosphatase" evidence="18">
    <location>
        <begin position="21"/>
        <end position="587"/>
    </location>
</feature>
<feature type="binding site" evidence="15">
    <location>
        <position position="183"/>
    </location>
    <ligand>
        <name>Mg(2+)</name>
        <dbReference type="ChEBI" id="CHEBI:18420"/>
    </ligand>
</feature>
<evidence type="ECO:0000256" key="6">
    <source>
        <dbReference type="ARBA" id="ARBA00022622"/>
    </source>
</evidence>
<evidence type="ECO:0000256" key="16">
    <source>
        <dbReference type="RuleBase" id="RU003946"/>
    </source>
</evidence>
<comment type="caution">
    <text evidence="19">The sequence shown here is derived from an EMBL/GenBank/DDBJ whole genome shotgun (WGS) entry which is preliminary data.</text>
</comment>
<feature type="active site" description="Phosphoserine intermediate" evidence="14">
    <location>
        <position position="119"/>
    </location>
</feature>
<feature type="binding site" evidence="15">
    <location>
        <position position="359"/>
    </location>
    <ligand>
        <name>Zn(2+)</name>
        <dbReference type="ChEBI" id="CHEBI:29105"/>
        <label>2</label>
    </ligand>
</feature>
<evidence type="ECO:0000256" key="2">
    <source>
        <dbReference type="ARBA" id="ARBA00005984"/>
    </source>
</evidence>
<dbReference type="Gene3D" id="3.40.720.10">
    <property type="entry name" value="Alkaline Phosphatase, subunit A"/>
    <property type="match status" value="1"/>
</dbReference>
<sequence>MRSFTLQILLALHTVLGVFSSPFHAKRYRKTQLEDQTYWNRIAQNELHRALGQQWNTNVAKNVILFLGDGMSIPTLTAARIYKGQLSKRGGEEGSLTFENFPHVGLSKTYNVNKQVSDSASTATAYLTGVKTNYKTVGVDGSVTHNDCQTMFEGNKVHSIVKWAQDAGKRTGVVTSTRLTHATPAATYAHVPNRDWECDGSIEVEHFEKCPDLKDIARQLIEDEPGNSINVIMGGGYQNFDANATGLPNDPLDDDTHKCQRKDGRRLTQEWMDKKEAIGAKYAFVRSKSDLSNVDIAATEYLFGLFSNGHIPFEYEKVKKNLDIPTLAEMTVAAINVLERGPNGYFLLVEGGRIDHGHHDSHAHMALDEAVAMDRAVEEALRLINREETLIVVTADHAHTMSISGYPARGQDITGLAAIGNDGLPYTTLMYANGPGYNYTVIHEDDDDDDDFEVARWNITQEQATSWEYTQLAPVPMTSETHGGDDVAIYATGPMSHLFHTLHEQNYIAHAMAYAACIGANNDHCEGHKNPTSTENFLSTADLSTKQITPDRLTEFTYSQDEKDGAMQISSIPNLVIAMIAALWLRQ</sequence>
<dbReference type="InterPro" id="IPR017850">
    <property type="entry name" value="Alkaline_phosphatase_core_sf"/>
</dbReference>
<evidence type="ECO:0000313" key="19">
    <source>
        <dbReference type="EMBL" id="KAK7065464.1"/>
    </source>
</evidence>
<keyword evidence="18" id="KW-0732">Signal</keyword>
<dbReference type="GO" id="GO:0005886">
    <property type="term" value="C:plasma membrane"/>
    <property type="evidence" value="ECO:0007669"/>
    <property type="project" value="UniProtKB-SubCell"/>
</dbReference>
<dbReference type="EMBL" id="JAXCGZ010020778">
    <property type="protein sequence ID" value="KAK7065464.1"/>
    <property type="molecule type" value="Genomic_DNA"/>
</dbReference>
<feature type="binding site" evidence="15">
    <location>
        <position position="482"/>
    </location>
    <ligand>
        <name>Zn(2+)</name>
        <dbReference type="ChEBI" id="CHEBI:29105"/>
        <label>2</label>
    </ligand>
</feature>
<keyword evidence="20" id="KW-1185">Reference proteome</keyword>
<keyword evidence="5" id="KW-0597">Phosphoprotein</keyword>
<gene>
    <name evidence="19" type="ORF">SK128_010051</name>
</gene>
<evidence type="ECO:0000256" key="8">
    <source>
        <dbReference type="ARBA" id="ARBA00022801"/>
    </source>
</evidence>
<proteinExistence type="inferred from homology"/>
<keyword evidence="6" id="KW-0336">GPI-anchor</keyword>
<feature type="binding site" evidence="15">
    <location>
        <position position="350"/>
    </location>
    <ligand>
        <name>Mg(2+)</name>
        <dbReference type="ChEBI" id="CHEBI:18420"/>
    </ligand>
</feature>
<accession>A0AAN8WSE6</accession>
<protein>
    <recommendedName>
        <fullName evidence="3 17">Alkaline phosphatase</fullName>
        <ecNumber evidence="3 17">3.1.3.1</ecNumber>
    </recommendedName>
</protein>
<evidence type="ECO:0000256" key="7">
    <source>
        <dbReference type="ARBA" id="ARBA00022723"/>
    </source>
</evidence>
<dbReference type="PANTHER" id="PTHR11596:SF5">
    <property type="entry name" value="ALKALINE PHOSPHATASE"/>
    <property type="match status" value="1"/>
</dbReference>
<keyword evidence="12" id="KW-0325">Glycoprotein</keyword>
<comment type="catalytic activity">
    <reaction evidence="17">
        <text>a phosphate monoester + H2O = an alcohol + phosphate</text>
        <dbReference type="Rhea" id="RHEA:15017"/>
        <dbReference type="ChEBI" id="CHEBI:15377"/>
        <dbReference type="ChEBI" id="CHEBI:30879"/>
        <dbReference type="ChEBI" id="CHEBI:43474"/>
        <dbReference type="ChEBI" id="CHEBI:67140"/>
        <dbReference type="EC" id="3.1.3.1"/>
    </reaction>
</comment>
<dbReference type="Proteomes" id="UP001381693">
    <property type="component" value="Unassembled WGS sequence"/>
</dbReference>
<feature type="binding site" evidence="15">
    <location>
        <position position="69"/>
    </location>
    <ligand>
        <name>Mg(2+)</name>
        <dbReference type="ChEBI" id="CHEBI:18420"/>
    </ligand>
</feature>
<dbReference type="PROSITE" id="PS00123">
    <property type="entry name" value="ALKALINE_PHOSPHATASE"/>
    <property type="match status" value="1"/>
</dbReference>
<dbReference type="GO" id="GO:0004035">
    <property type="term" value="F:alkaline phosphatase activity"/>
    <property type="evidence" value="ECO:0007669"/>
    <property type="project" value="UniProtKB-EC"/>
</dbReference>
<evidence type="ECO:0000256" key="17">
    <source>
        <dbReference type="RuleBase" id="RU003947"/>
    </source>
</evidence>
<dbReference type="GO" id="GO:0098552">
    <property type="term" value="C:side of membrane"/>
    <property type="evidence" value="ECO:0007669"/>
    <property type="project" value="UniProtKB-KW"/>
</dbReference>
<dbReference type="SUPFAM" id="SSF53649">
    <property type="entry name" value="Alkaline phosphatase-like"/>
    <property type="match status" value="1"/>
</dbReference>
<evidence type="ECO:0000256" key="14">
    <source>
        <dbReference type="PIRSR" id="PIRSR601952-1"/>
    </source>
</evidence>
<comment type="similarity">
    <text evidence="2 16">Belongs to the alkaline phosphatase family.</text>
</comment>
<dbReference type="InterPro" id="IPR018299">
    <property type="entry name" value="Alkaline_phosphatase_AS"/>
</dbReference>
<comment type="cofactor">
    <cofactor evidence="15">
        <name>Mg(2+)</name>
        <dbReference type="ChEBI" id="CHEBI:18420"/>
    </cofactor>
    <text evidence="15">Binds 1 Mg(2+) ion.</text>
</comment>
<keyword evidence="10 15" id="KW-0460">Magnesium</keyword>
<evidence type="ECO:0000256" key="11">
    <source>
        <dbReference type="ARBA" id="ARBA00023136"/>
    </source>
</evidence>
<dbReference type="CDD" id="cd16012">
    <property type="entry name" value="ALP"/>
    <property type="match status" value="1"/>
</dbReference>
<dbReference type="Pfam" id="PF00245">
    <property type="entry name" value="Alk_phosphatase"/>
    <property type="match status" value="1"/>
</dbReference>
<dbReference type="PRINTS" id="PR00113">
    <property type="entry name" value="ALKPHPHTASE"/>
</dbReference>
<evidence type="ECO:0000256" key="9">
    <source>
        <dbReference type="ARBA" id="ARBA00022833"/>
    </source>
</evidence>
<evidence type="ECO:0000256" key="12">
    <source>
        <dbReference type="ARBA" id="ARBA00023180"/>
    </source>
</evidence>
<dbReference type="AlphaFoldDB" id="A0AAN8WSE6"/>